<dbReference type="AlphaFoldDB" id="A0A1S2LKI0"/>
<gene>
    <name evidence="3" type="ORF">BKP37_10990</name>
</gene>
<keyword evidence="4" id="KW-1185">Reference proteome</keyword>
<evidence type="ECO:0000259" key="1">
    <source>
        <dbReference type="Pfam" id="PF07833"/>
    </source>
</evidence>
<reference evidence="3 4" key="1">
    <citation type="submission" date="2016-10" db="EMBL/GenBank/DDBJ databases">
        <title>Draft genome sequences of four alkaliphilic bacteria belonging to the Anaerobacillus genus.</title>
        <authorList>
            <person name="Bassil N.M."/>
            <person name="Lloyd J.R."/>
        </authorList>
    </citation>
    <scope>NUCLEOTIDE SEQUENCE [LARGE SCALE GENOMIC DNA]</scope>
    <source>
        <strain evidence="3 4">DSM 18345</strain>
    </source>
</reference>
<dbReference type="NCBIfam" id="TIGR02669">
    <property type="entry name" value="SpoIID_LytB"/>
    <property type="match status" value="1"/>
</dbReference>
<organism evidence="3 4">
    <name type="scientific">Anaerobacillus alkalilacustris</name>
    <dbReference type="NCBI Taxonomy" id="393763"/>
    <lineage>
        <taxon>Bacteria</taxon>
        <taxon>Bacillati</taxon>
        <taxon>Bacillota</taxon>
        <taxon>Bacilli</taxon>
        <taxon>Bacillales</taxon>
        <taxon>Bacillaceae</taxon>
        <taxon>Anaerobacillus</taxon>
    </lineage>
</organism>
<dbReference type="SUPFAM" id="SSF55383">
    <property type="entry name" value="Copper amine oxidase, domain N"/>
    <property type="match status" value="2"/>
</dbReference>
<feature type="domain" description="Copper amine oxidase-like N-terminal" evidence="1">
    <location>
        <begin position="489"/>
        <end position="596"/>
    </location>
</feature>
<name>A0A1S2LKI0_9BACI</name>
<dbReference type="InterPro" id="IPR013693">
    <property type="entry name" value="SpoIID/LytB_N"/>
</dbReference>
<feature type="domain" description="Sporulation stage II protein D amidase enhancer LytB N-terminal" evidence="2">
    <location>
        <begin position="159"/>
        <end position="238"/>
    </location>
</feature>
<comment type="caution">
    <text evidence="3">The sequence shown here is derived from an EMBL/GenBank/DDBJ whole genome shotgun (WGS) entry which is preliminary data.</text>
</comment>
<dbReference type="Pfam" id="PF08486">
    <property type="entry name" value="SpoIID"/>
    <property type="match status" value="1"/>
</dbReference>
<dbReference type="Gene3D" id="3.30.457.10">
    <property type="entry name" value="Copper amine oxidase-like, N-terminal domain"/>
    <property type="match status" value="1"/>
</dbReference>
<evidence type="ECO:0000313" key="3">
    <source>
        <dbReference type="EMBL" id="OIJ13038.1"/>
    </source>
</evidence>
<dbReference type="EMBL" id="MLQR01000029">
    <property type="protein sequence ID" value="OIJ13038.1"/>
    <property type="molecule type" value="Genomic_DNA"/>
</dbReference>
<evidence type="ECO:0000259" key="2">
    <source>
        <dbReference type="Pfam" id="PF08486"/>
    </source>
</evidence>
<dbReference type="InterPro" id="IPR051922">
    <property type="entry name" value="Bact_Sporulation_Assoc"/>
</dbReference>
<dbReference type="InterPro" id="IPR036582">
    <property type="entry name" value="Mao_N_sf"/>
</dbReference>
<protein>
    <recommendedName>
        <fullName evidence="5">Sporulation stage II protein D amidase enhancer LytB N-terminal domain-containing protein</fullName>
    </recommendedName>
</protein>
<dbReference type="OrthoDB" id="9794671at2"/>
<dbReference type="Pfam" id="PF07833">
    <property type="entry name" value="Cu_amine_oxidN1"/>
    <property type="match status" value="1"/>
</dbReference>
<dbReference type="PANTHER" id="PTHR30032">
    <property type="entry name" value="N-ACETYLMURAMOYL-L-ALANINE AMIDASE-RELATED"/>
    <property type="match status" value="1"/>
</dbReference>
<dbReference type="InterPro" id="IPR012854">
    <property type="entry name" value="Cu_amine_oxidase-like_N"/>
</dbReference>
<evidence type="ECO:0008006" key="5">
    <source>
        <dbReference type="Google" id="ProtNLM"/>
    </source>
</evidence>
<dbReference type="GO" id="GO:0030435">
    <property type="term" value="P:sporulation resulting in formation of a cellular spore"/>
    <property type="evidence" value="ECO:0007669"/>
    <property type="project" value="InterPro"/>
</dbReference>
<dbReference type="GO" id="GO:0030288">
    <property type="term" value="C:outer membrane-bounded periplasmic space"/>
    <property type="evidence" value="ECO:0007669"/>
    <property type="project" value="TreeGrafter"/>
</dbReference>
<sequence length="598" mass="67184">MVFILFLGACTQQPKGLQTEISEPIELKDSEDPMVRDRVMNHGTHFQSDRLLPREGIFIQNVNQNISIRLINYLGNVREVFVTFIGEYNVEGVPNLAPNRTYRLTIENGHVALYEGANKLREGPTLTFIPKQNNEIHQIRINNRPYIGNMQFTIENSFLRPINTLPVEEYLKGVVPHEMPASWAIEALKVQAIAARTYAMSHGNRIIDDSINFQVYAGLSTHPNSTRAVIETTGQVLQHKDRLALTVYSSSNGGITESNANIWGGASLPYLLVKEDPYDPVHPWSFQFKKVQIDLSDKDIYQPGSWWQNTREVDETISNNIKSWLGRNGYPNSEIKIYQIPHLAFREERTSGERVIRGDLSIQFFVRAGNSYVLNEDGSLRVHTLELKNTTAQLIRSIIGINLIRTFLVDKVTDEGLSNIVSGRGFGHGVGMSQWGAKRMADNGSGYRDILQFYYPGTALVTLQTNEPTNLVPEIPIEIVLVINSSQATVNGKSIQLLEAPFIRNDRTLVPLRFVSEQLGADVSWDSSTLDITITTSNKKLILRGGSRTVSVNARNTTIDVAPEIIRGTTFVPLRFVSEQIGAQVKWHENTRSIVITN</sequence>
<dbReference type="InterPro" id="IPR013486">
    <property type="entry name" value="SpoIID/LytB"/>
</dbReference>
<dbReference type="Proteomes" id="UP000179524">
    <property type="component" value="Unassembled WGS sequence"/>
</dbReference>
<accession>A0A1S2LKI0</accession>
<proteinExistence type="predicted"/>
<dbReference type="PANTHER" id="PTHR30032:SF4">
    <property type="entry name" value="AMIDASE ENHANCER"/>
    <property type="match status" value="1"/>
</dbReference>
<evidence type="ECO:0000313" key="4">
    <source>
        <dbReference type="Proteomes" id="UP000179524"/>
    </source>
</evidence>